<dbReference type="InterPro" id="IPR022653">
    <property type="entry name" value="De-COase2_pyr-phos_BS"/>
</dbReference>
<comment type="pathway">
    <text evidence="5 8">Amino-acid biosynthesis; L-lysine biosynthesis via DAP pathway; L-lysine from DL-2,6-diaminopimelate: step 1/1.</text>
</comment>
<feature type="binding site" evidence="5">
    <location>
        <begin position="294"/>
        <end position="297"/>
    </location>
    <ligand>
        <name>pyridoxal 5'-phosphate</name>
        <dbReference type="ChEBI" id="CHEBI:597326"/>
    </ligand>
</feature>
<evidence type="ECO:0000256" key="7">
    <source>
        <dbReference type="PIRSR" id="PIRSR600183-50"/>
    </source>
</evidence>
<evidence type="ECO:0000313" key="11">
    <source>
        <dbReference type="EMBL" id="MBO8455544.1"/>
    </source>
</evidence>
<dbReference type="CDD" id="cd06828">
    <property type="entry name" value="PLPDE_III_DapDC"/>
    <property type="match status" value="1"/>
</dbReference>
<keyword evidence="3 5" id="KW-0663">Pyridoxal phosphate</keyword>
<dbReference type="PANTHER" id="PTHR43727:SF2">
    <property type="entry name" value="GROUP IV DECARBOXYLASE"/>
    <property type="match status" value="1"/>
</dbReference>
<evidence type="ECO:0000256" key="8">
    <source>
        <dbReference type="RuleBase" id="RU003738"/>
    </source>
</evidence>
<feature type="modified residue" description="N6-(pyridoxal phosphate)lysine" evidence="5 7">
    <location>
        <position position="76"/>
    </location>
</feature>
<dbReference type="Pfam" id="PF02784">
    <property type="entry name" value="Orn_Arg_deC_N"/>
    <property type="match status" value="1"/>
</dbReference>
<dbReference type="GO" id="GO:0008836">
    <property type="term" value="F:diaminopimelate decarboxylase activity"/>
    <property type="evidence" value="ECO:0007669"/>
    <property type="project" value="UniProtKB-UniRule"/>
</dbReference>
<feature type="binding site" evidence="5">
    <location>
        <position position="368"/>
    </location>
    <ligand>
        <name>substrate</name>
    </ligand>
</feature>
<dbReference type="HAMAP" id="MF_02120">
    <property type="entry name" value="LysA"/>
    <property type="match status" value="1"/>
</dbReference>
<keyword evidence="5" id="KW-0028">Amino-acid biosynthesis</keyword>
<feature type="active site" description="Proton donor" evidence="7">
    <location>
        <position position="367"/>
    </location>
</feature>
<comment type="catalytic activity">
    <reaction evidence="5 8">
        <text>meso-2,6-diaminopimelate + H(+) = L-lysine + CO2</text>
        <dbReference type="Rhea" id="RHEA:15101"/>
        <dbReference type="ChEBI" id="CHEBI:15378"/>
        <dbReference type="ChEBI" id="CHEBI:16526"/>
        <dbReference type="ChEBI" id="CHEBI:32551"/>
        <dbReference type="ChEBI" id="CHEBI:57791"/>
        <dbReference type="EC" id="4.1.1.20"/>
    </reaction>
</comment>
<feature type="binding site" evidence="5">
    <location>
        <position position="297"/>
    </location>
    <ligand>
        <name>substrate</name>
    </ligand>
</feature>
<dbReference type="AlphaFoldDB" id="A0A9D9HKJ2"/>
<dbReference type="Pfam" id="PF00278">
    <property type="entry name" value="Orn_DAP_Arg_deC"/>
    <property type="match status" value="1"/>
</dbReference>
<evidence type="ECO:0000256" key="1">
    <source>
        <dbReference type="ARBA" id="ARBA00001933"/>
    </source>
</evidence>
<dbReference type="InterPro" id="IPR022643">
    <property type="entry name" value="De-COase2_C"/>
</dbReference>
<evidence type="ECO:0000256" key="6">
    <source>
        <dbReference type="NCBIfam" id="TIGR01048"/>
    </source>
</evidence>
<dbReference type="GO" id="GO:0030170">
    <property type="term" value="F:pyridoxal phosphate binding"/>
    <property type="evidence" value="ECO:0007669"/>
    <property type="project" value="UniProtKB-UniRule"/>
</dbReference>
<feature type="binding site" evidence="5">
    <location>
        <position position="396"/>
    </location>
    <ligand>
        <name>substrate</name>
    </ligand>
</feature>
<accession>A0A9D9HKJ2</accession>
<evidence type="ECO:0000256" key="3">
    <source>
        <dbReference type="ARBA" id="ARBA00022898"/>
    </source>
</evidence>
<keyword evidence="2 5" id="KW-0210">Decarboxylase</keyword>
<proteinExistence type="inferred from homology"/>
<dbReference type="EC" id="4.1.1.20" evidence="5 6"/>
<dbReference type="EMBL" id="JADIMK010000040">
    <property type="protein sequence ID" value="MBO8455544.1"/>
    <property type="molecule type" value="Genomic_DNA"/>
</dbReference>
<dbReference type="SUPFAM" id="SSF51419">
    <property type="entry name" value="PLP-binding barrel"/>
    <property type="match status" value="1"/>
</dbReference>
<feature type="binding site" evidence="5">
    <location>
        <position position="256"/>
    </location>
    <ligand>
        <name>pyridoxal 5'-phosphate</name>
        <dbReference type="ChEBI" id="CHEBI:597326"/>
    </ligand>
</feature>
<dbReference type="InterPro" id="IPR000183">
    <property type="entry name" value="Orn/DAP/Arg_de-COase"/>
</dbReference>
<feature type="domain" description="Orn/DAP/Arg decarboxylase 2 N-terminal" evidence="10">
    <location>
        <begin position="68"/>
        <end position="301"/>
    </location>
</feature>
<dbReference type="NCBIfam" id="TIGR01048">
    <property type="entry name" value="lysA"/>
    <property type="match status" value="1"/>
</dbReference>
<dbReference type="GO" id="GO:0009089">
    <property type="term" value="P:lysine biosynthetic process via diaminopimelate"/>
    <property type="evidence" value="ECO:0007669"/>
    <property type="project" value="UniProtKB-UniRule"/>
</dbReference>
<keyword evidence="5 8" id="KW-0457">Lysine biosynthesis</keyword>
<evidence type="ECO:0000259" key="10">
    <source>
        <dbReference type="Pfam" id="PF02784"/>
    </source>
</evidence>
<comment type="cofactor">
    <cofactor evidence="1 5 7 8">
        <name>pyridoxal 5'-phosphate</name>
        <dbReference type="ChEBI" id="CHEBI:597326"/>
    </cofactor>
</comment>
<keyword evidence="4 5" id="KW-0456">Lyase</keyword>
<dbReference type="InterPro" id="IPR029066">
    <property type="entry name" value="PLP-binding_barrel"/>
</dbReference>
<reference evidence="11" key="2">
    <citation type="journal article" date="2021" name="PeerJ">
        <title>Extensive microbial diversity within the chicken gut microbiome revealed by metagenomics and culture.</title>
        <authorList>
            <person name="Gilroy R."/>
            <person name="Ravi A."/>
            <person name="Getino M."/>
            <person name="Pursley I."/>
            <person name="Horton D.L."/>
            <person name="Alikhan N.F."/>
            <person name="Baker D."/>
            <person name="Gharbi K."/>
            <person name="Hall N."/>
            <person name="Watson M."/>
            <person name="Adriaenssens E.M."/>
            <person name="Foster-Nyarko E."/>
            <person name="Jarju S."/>
            <person name="Secka A."/>
            <person name="Antonio M."/>
            <person name="Oren A."/>
            <person name="Chaudhuri R.R."/>
            <person name="La Ragione R."/>
            <person name="Hildebrand F."/>
            <person name="Pallen M.J."/>
        </authorList>
    </citation>
    <scope>NUCLEOTIDE SEQUENCE</scope>
    <source>
        <strain evidence="11">B1-3475</strain>
    </source>
</reference>
<comment type="similarity">
    <text evidence="5">Belongs to the Orn/Lys/Arg decarboxylase class-II family. LysA subfamily.</text>
</comment>
<feature type="domain" description="Orn/DAP/Arg decarboxylase 2 C-terminal" evidence="9">
    <location>
        <begin position="49"/>
        <end position="394"/>
    </location>
</feature>
<comment type="function">
    <text evidence="5">Specifically catalyzes the decarboxylation of meso-diaminopimelate (meso-DAP) to L-lysine.</text>
</comment>
<evidence type="ECO:0000256" key="2">
    <source>
        <dbReference type="ARBA" id="ARBA00022793"/>
    </source>
</evidence>
<comment type="subunit">
    <text evidence="5">Homodimer.</text>
</comment>
<dbReference type="PROSITE" id="PS00878">
    <property type="entry name" value="ODR_DC_2_1"/>
    <property type="match status" value="1"/>
</dbReference>
<sequence>MTRPDTSINKGSSLAAGAPLLSKERLQLPSGKDLLEALDRIETPFYFYDMPLFRRTVAALASESSSYGIRVHYAIKANTEERLLRYISSFGFGADCVSGNEVMHAAACGFSPENIVFAGVGKSDREILSSLRLGIGTFNCESLQEIQVVDALASSLGLRARVSVRINPDIDAHTHKYVTTGLYENKFGISRHEFEPLVTLLGRCSSVDLQGLHFHIGSQITDVAEVYSLECRRASEIVRWFEDKGLEIANIDLGGGLGVDYEDPDASPVADFSTWLRTIHDNLPLRPGQTVHVEPGRSVVAQCGTLISRVLFVKNGETKTFLILDAGMNDLIRPALYGAYHKIENLSAMTRTPEHEGQVYDVVGPVCESSDVWGAGRLLPLSTRGDIMAIRSAGAYGQVMASRYNLRDLAPAVYSDDILQPTV</sequence>
<dbReference type="PANTHER" id="PTHR43727">
    <property type="entry name" value="DIAMINOPIMELATE DECARBOXYLASE"/>
    <property type="match status" value="1"/>
</dbReference>
<comment type="caution">
    <text evidence="11">The sequence shown here is derived from an EMBL/GenBank/DDBJ whole genome shotgun (WGS) entry which is preliminary data.</text>
</comment>
<name>A0A9D9HKJ2_9BACT</name>
<feature type="binding site" evidence="5">
    <location>
        <position position="333"/>
    </location>
    <ligand>
        <name>substrate</name>
    </ligand>
</feature>
<gene>
    <name evidence="5 11" type="primary">lysA</name>
    <name evidence="11" type="ORF">IAC08_03965</name>
</gene>
<evidence type="ECO:0000256" key="5">
    <source>
        <dbReference type="HAMAP-Rule" id="MF_02120"/>
    </source>
</evidence>
<dbReference type="InterPro" id="IPR002986">
    <property type="entry name" value="DAP_deCOOHase_LysA"/>
</dbReference>
<feature type="binding site" evidence="5">
    <location>
        <position position="396"/>
    </location>
    <ligand>
        <name>pyridoxal 5'-phosphate</name>
        <dbReference type="ChEBI" id="CHEBI:597326"/>
    </ligand>
</feature>
<feature type="binding site" evidence="5">
    <location>
        <position position="337"/>
    </location>
    <ligand>
        <name>substrate</name>
    </ligand>
</feature>
<evidence type="ECO:0000259" key="9">
    <source>
        <dbReference type="Pfam" id="PF00278"/>
    </source>
</evidence>
<dbReference type="InterPro" id="IPR022644">
    <property type="entry name" value="De-COase2_N"/>
</dbReference>
<dbReference type="PRINTS" id="PR01179">
    <property type="entry name" value="ODADCRBXLASE"/>
</dbReference>
<dbReference type="FunFam" id="3.20.20.10:FF:000003">
    <property type="entry name" value="Diaminopimelate decarboxylase"/>
    <property type="match status" value="1"/>
</dbReference>
<dbReference type="Gene3D" id="3.20.20.10">
    <property type="entry name" value="Alanine racemase"/>
    <property type="match status" value="1"/>
</dbReference>
<dbReference type="Proteomes" id="UP000823617">
    <property type="component" value="Unassembled WGS sequence"/>
</dbReference>
<protein>
    <recommendedName>
        <fullName evidence="5 6">Diaminopimelate decarboxylase</fullName>
        <shortName evidence="5">DAP decarboxylase</shortName>
        <shortName evidence="5">DAPDC</shortName>
        <ecNumber evidence="5 6">4.1.1.20</ecNumber>
    </recommendedName>
</protein>
<dbReference type="PRINTS" id="PR01181">
    <property type="entry name" value="DAPDCRBXLASE"/>
</dbReference>
<evidence type="ECO:0000256" key="4">
    <source>
        <dbReference type="ARBA" id="ARBA00023239"/>
    </source>
</evidence>
<evidence type="ECO:0000313" key="12">
    <source>
        <dbReference type="Proteomes" id="UP000823617"/>
    </source>
</evidence>
<organism evidence="11 12">
    <name type="scientific">Candidatus Cryptobacteroides intestinigallinarum</name>
    <dbReference type="NCBI Taxonomy" id="2840767"/>
    <lineage>
        <taxon>Bacteria</taxon>
        <taxon>Pseudomonadati</taxon>
        <taxon>Bacteroidota</taxon>
        <taxon>Bacteroidia</taxon>
        <taxon>Bacteroidales</taxon>
        <taxon>Candidatus Cryptobacteroides</taxon>
    </lineage>
</organism>
<dbReference type="Gene3D" id="2.40.37.10">
    <property type="entry name" value="Lyase, Ornithine Decarboxylase, Chain A, domain 1"/>
    <property type="match status" value="1"/>
</dbReference>
<dbReference type="SUPFAM" id="SSF50621">
    <property type="entry name" value="Alanine racemase C-terminal domain-like"/>
    <property type="match status" value="1"/>
</dbReference>
<dbReference type="InterPro" id="IPR009006">
    <property type="entry name" value="Ala_racemase/Decarboxylase_C"/>
</dbReference>
<reference evidence="11" key="1">
    <citation type="submission" date="2020-10" db="EMBL/GenBank/DDBJ databases">
        <authorList>
            <person name="Gilroy R."/>
        </authorList>
    </citation>
    <scope>NUCLEOTIDE SEQUENCE</scope>
    <source>
        <strain evidence="11">B1-3475</strain>
    </source>
</reference>